<dbReference type="EMBL" id="CP000492">
    <property type="protein sequence ID" value="ABL65266.1"/>
    <property type="molecule type" value="Genomic_DNA"/>
</dbReference>
<protein>
    <submittedName>
        <fullName evidence="1">Uncharacterized protein</fullName>
    </submittedName>
</protein>
<organism evidence="1 2">
    <name type="scientific">Chlorobium phaeobacteroides (strain DSM 266 / SMG 266 / 2430)</name>
    <dbReference type="NCBI Taxonomy" id="290317"/>
    <lineage>
        <taxon>Bacteria</taxon>
        <taxon>Pseudomonadati</taxon>
        <taxon>Chlorobiota</taxon>
        <taxon>Chlorobiia</taxon>
        <taxon>Chlorobiales</taxon>
        <taxon>Chlorobiaceae</taxon>
        <taxon>Chlorobium/Pelodictyon group</taxon>
        <taxon>Chlorobium</taxon>
    </lineage>
</organism>
<name>A1BFT9_CHLPD</name>
<sequence>MSNRIASSGWRTDKLIGIEKNIVASDSSPALIIMQEGLMMCCSDHQVMFYYVKAFRRTVVRVVECDKGLCSVFRKVEMVLFDGNAGDTLTNSGLFASGHCKIVEWNLTDGKKALSGFRRFGGSNA</sequence>
<dbReference type="RefSeq" id="WP_011745090.1">
    <property type="nucleotide sequence ID" value="NC_008639.1"/>
</dbReference>
<dbReference type="HOGENOM" id="CLU_1988668_0_0_10"/>
<dbReference type="AlphaFoldDB" id="A1BFT9"/>
<dbReference type="STRING" id="290317.Cpha266_1233"/>
<evidence type="ECO:0000313" key="1">
    <source>
        <dbReference type="EMBL" id="ABL65266.1"/>
    </source>
</evidence>
<dbReference type="KEGG" id="cph:Cpha266_1233"/>
<reference evidence="1 2" key="1">
    <citation type="submission" date="2006-12" db="EMBL/GenBank/DDBJ databases">
        <title>Complete sequence of Chlorobium phaeobacteroides DSM 266.</title>
        <authorList>
            <consortium name="US DOE Joint Genome Institute"/>
            <person name="Copeland A."/>
            <person name="Lucas S."/>
            <person name="Lapidus A."/>
            <person name="Barry K."/>
            <person name="Detter J.C."/>
            <person name="Glavina del Rio T."/>
            <person name="Hammon N."/>
            <person name="Israni S."/>
            <person name="Pitluck S."/>
            <person name="Goltsman E."/>
            <person name="Schmutz J."/>
            <person name="Larimer F."/>
            <person name="Land M."/>
            <person name="Hauser L."/>
            <person name="Mikhailova N."/>
            <person name="Li T."/>
            <person name="Overmann J."/>
            <person name="Bryant D.A."/>
            <person name="Richardson P."/>
        </authorList>
    </citation>
    <scope>NUCLEOTIDE SEQUENCE [LARGE SCALE GENOMIC DNA]</scope>
    <source>
        <strain evidence="1 2">DSM 266</strain>
    </source>
</reference>
<proteinExistence type="predicted"/>
<accession>A1BFT9</accession>
<evidence type="ECO:0000313" key="2">
    <source>
        <dbReference type="Proteomes" id="UP000008701"/>
    </source>
</evidence>
<dbReference type="Proteomes" id="UP000008701">
    <property type="component" value="Chromosome"/>
</dbReference>
<keyword evidence="2" id="KW-1185">Reference proteome</keyword>
<gene>
    <name evidence="1" type="ordered locus">Cpha266_1233</name>
</gene>